<comment type="caution">
    <text evidence="2">The sequence shown here is derived from an EMBL/GenBank/DDBJ whole genome shotgun (WGS) entry which is preliminary data.</text>
</comment>
<keyword evidence="1" id="KW-0732">Signal</keyword>
<name>A0ABD3MYU0_9STRA</name>
<feature type="chain" id="PRO_5044806487" evidence="1">
    <location>
        <begin position="23"/>
        <end position="206"/>
    </location>
</feature>
<organism evidence="2 3">
    <name type="scientific">Discostella pseudostelligera</name>
    <dbReference type="NCBI Taxonomy" id="259834"/>
    <lineage>
        <taxon>Eukaryota</taxon>
        <taxon>Sar</taxon>
        <taxon>Stramenopiles</taxon>
        <taxon>Ochrophyta</taxon>
        <taxon>Bacillariophyta</taxon>
        <taxon>Coscinodiscophyceae</taxon>
        <taxon>Thalassiosirophycidae</taxon>
        <taxon>Stephanodiscales</taxon>
        <taxon>Stephanodiscaceae</taxon>
        <taxon>Discostella</taxon>
    </lineage>
</organism>
<dbReference type="AlphaFoldDB" id="A0ABD3MYU0"/>
<evidence type="ECO:0000313" key="2">
    <source>
        <dbReference type="EMBL" id="KAL3769069.1"/>
    </source>
</evidence>
<gene>
    <name evidence="2" type="ORF">ACHAWU_008761</name>
</gene>
<evidence type="ECO:0000313" key="3">
    <source>
        <dbReference type="Proteomes" id="UP001530293"/>
    </source>
</evidence>
<sequence length="206" mass="23335">MIRTQRPILLLLIFFFITAIHAFIPLHQTQKTSRHHRKHNLAFFDGWFGFNNKDPQDPSDSDNFDGKDVDVDGIYTGSKRIITIPAKTMKSGGLRLYCSLYLMGLQNTPEKNSWKASQSDSSEVNLRYSDLSGSIIIRFNDDAIVVDRLGSLPSMKYLMHESMILNGFLDELHSIVYEGDISTENRLLTLVDSDAIEKARDAVSFG</sequence>
<dbReference type="Proteomes" id="UP001530293">
    <property type="component" value="Unassembled WGS sequence"/>
</dbReference>
<dbReference type="EMBL" id="JALLBG020000058">
    <property type="protein sequence ID" value="KAL3769069.1"/>
    <property type="molecule type" value="Genomic_DNA"/>
</dbReference>
<protein>
    <submittedName>
        <fullName evidence="2">Uncharacterized protein</fullName>
    </submittedName>
</protein>
<reference evidence="2 3" key="1">
    <citation type="submission" date="2024-10" db="EMBL/GenBank/DDBJ databases">
        <title>Updated reference genomes for cyclostephanoid diatoms.</title>
        <authorList>
            <person name="Roberts W.R."/>
            <person name="Alverson A.J."/>
        </authorList>
    </citation>
    <scope>NUCLEOTIDE SEQUENCE [LARGE SCALE GENOMIC DNA]</scope>
    <source>
        <strain evidence="2 3">AJA232-27</strain>
    </source>
</reference>
<accession>A0ABD3MYU0</accession>
<feature type="signal peptide" evidence="1">
    <location>
        <begin position="1"/>
        <end position="22"/>
    </location>
</feature>
<keyword evidence="3" id="KW-1185">Reference proteome</keyword>
<evidence type="ECO:0000256" key="1">
    <source>
        <dbReference type="SAM" id="SignalP"/>
    </source>
</evidence>
<proteinExistence type="predicted"/>